<reference evidence="2" key="1">
    <citation type="submission" date="2019-03" db="EMBL/GenBank/DDBJ databases">
        <title>Single cell metagenomics reveals metabolic interactions within the superorganism composed of flagellate Streblomastix strix and complex community of Bacteroidetes bacteria on its surface.</title>
        <authorList>
            <person name="Treitli S.C."/>
            <person name="Kolisko M."/>
            <person name="Husnik F."/>
            <person name="Keeling P."/>
            <person name="Hampl V."/>
        </authorList>
    </citation>
    <scope>NUCLEOTIDE SEQUENCE</scope>
    <source>
        <strain evidence="2">STM</strain>
    </source>
</reference>
<feature type="transmembrane region" description="Helical" evidence="1">
    <location>
        <begin position="7"/>
        <end position="29"/>
    </location>
</feature>
<name>A0A5J4PAY5_9ZZZZ</name>
<dbReference type="EMBL" id="SNRY01010142">
    <property type="protein sequence ID" value="KAA6306138.1"/>
    <property type="molecule type" value="Genomic_DNA"/>
</dbReference>
<proteinExistence type="predicted"/>
<evidence type="ECO:0000313" key="2">
    <source>
        <dbReference type="EMBL" id="KAA6306138.1"/>
    </source>
</evidence>
<protein>
    <submittedName>
        <fullName evidence="2">Uncharacterized protein</fullName>
    </submittedName>
</protein>
<keyword evidence="1" id="KW-1133">Transmembrane helix</keyword>
<organism evidence="2">
    <name type="scientific">termite gut metagenome</name>
    <dbReference type="NCBI Taxonomy" id="433724"/>
    <lineage>
        <taxon>unclassified sequences</taxon>
        <taxon>metagenomes</taxon>
        <taxon>organismal metagenomes</taxon>
    </lineage>
</organism>
<keyword evidence="1" id="KW-0812">Transmembrane</keyword>
<evidence type="ECO:0000256" key="1">
    <source>
        <dbReference type="SAM" id="Phobius"/>
    </source>
</evidence>
<dbReference type="AlphaFoldDB" id="A0A5J4PAY5"/>
<gene>
    <name evidence="2" type="ORF">EZS27_042206</name>
</gene>
<accession>A0A5J4PAY5</accession>
<sequence length="59" mass="6853">MVKNQHVFIFWFYPVFPQLVVALSAVTTYGKHSPVCFYLVGRVYLPAYGRTMDEPVIKK</sequence>
<keyword evidence="1" id="KW-0472">Membrane</keyword>
<comment type="caution">
    <text evidence="2">The sequence shown here is derived from an EMBL/GenBank/DDBJ whole genome shotgun (WGS) entry which is preliminary data.</text>
</comment>